<dbReference type="Proteomes" id="UP000608063">
    <property type="component" value="Unassembled WGS sequence"/>
</dbReference>
<sequence>MEQTKSEESSVETATEAPSRRRTNRRRTVQPAATQRKRRRRIVIGTASAAAVAVAWGGYVAYEATQIKLNLEEAAEFATQTKDALLAGNSEEAVRSADDAARYAGRAKDATDSVSWRIAAAIPGIGGPFDTTRQISDVVQGLASDVLRPAVEAGSALSPDQLLLDGARIDLTGLRDAAPVLAETAAAADELAVRASEIDSTFVSQIDGPRQELVGQTTDLSSLLGNVSTAAEIAPAMLGADGPRSYFIGFQTNAEARGTGGLLGGFGELHAVDGAVRVDELASNRELSLAGRQGIDLGPDFERQYGQSRPTTDFRNSNASSHFPYAAQIWRSLWAQESGTQVDGVIATDPVALSYVLKVVGPVVMPDGEKVTADNVVELTESTAYTRFGTDNNARKQYLQNIAGKVVERMTGKISQPQALLEALGRAASEGRLAVWSSHPDEQDVLADTPLGHIVPDDDAPYAGVVVNNLGGNKLDYYLQREIDYTADSCSGDTRATTVKVRLTNTLPPGDYTKYVAGMFDNPMGAPAGTNLTNLSLVATQGAKLGKVTVDGKPAFAFTGAERGHPVFDLQFPIPQGKTVEVVYQLTEPASAKAPVVPVQPLVDAPSIRTEFNACTD</sequence>
<accession>A0A9Q2S8S0</accession>
<dbReference type="EMBL" id="WVBC01000030">
    <property type="protein sequence ID" value="NKT79058.1"/>
    <property type="molecule type" value="Genomic_DNA"/>
</dbReference>
<reference evidence="4" key="2">
    <citation type="journal article" date="2020" name="Environ. Microbiol.">
        <title>The novel and transferable erm(51) gene confers Macrolides, Lincosamides, and Streptogramins B (MLSB) resistance to clonal Rhodococcus equi in the environment.</title>
        <authorList>
            <person name="Huber L."/>
            <person name="Giguere S."/>
            <person name="Slovis N.M."/>
            <person name="Alvarez-Narvaez S."/>
            <person name="Hart K.A."/>
            <person name="Greiter M."/>
            <person name="Morris E.R.A."/>
            <person name="Cohen N.D."/>
        </authorList>
    </citation>
    <scope>NUCLEOTIDE SEQUENCE</scope>
    <source>
        <strain evidence="4">Lh_116_1</strain>
        <strain evidence="5">Lh_16_1</strain>
    </source>
</reference>
<evidence type="ECO:0000313" key="6">
    <source>
        <dbReference type="Proteomes" id="UP000808906"/>
    </source>
</evidence>
<comment type="caution">
    <text evidence="3">The sequence shown here is derived from an EMBL/GenBank/DDBJ whole genome shotgun (WGS) entry which is preliminary data.</text>
</comment>
<protein>
    <submittedName>
        <fullName evidence="3">DUF4012 domain-containing protein</fullName>
    </submittedName>
</protein>
<evidence type="ECO:0000313" key="3">
    <source>
        <dbReference type="EMBL" id="MBM4568459.1"/>
    </source>
</evidence>
<name>A0A9Q2S8S0_RHOHA</name>
<dbReference type="EMBL" id="WVDC01000018">
    <property type="protein sequence ID" value="NKW44301.1"/>
    <property type="molecule type" value="Genomic_DNA"/>
</dbReference>
<dbReference type="Proteomes" id="UP000808906">
    <property type="component" value="Unassembled WGS sequence"/>
</dbReference>
<keyword evidence="2" id="KW-0472">Membrane</keyword>
<evidence type="ECO:0000256" key="2">
    <source>
        <dbReference type="SAM" id="Phobius"/>
    </source>
</evidence>
<organism evidence="3 6">
    <name type="scientific">Rhodococcus hoagii</name>
    <name type="common">Corynebacterium equii</name>
    <dbReference type="NCBI Taxonomy" id="43767"/>
    <lineage>
        <taxon>Bacteria</taxon>
        <taxon>Bacillati</taxon>
        <taxon>Actinomycetota</taxon>
        <taxon>Actinomycetes</taxon>
        <taxon>Mycobacteriales</taxon>
        <taxon>Nocardiaceae</taxon>
        <taxon>Prescottella</taxon>
    </lineage>
</organism>
<keyword evidence="2" id="KW-1133">Transmembrane helix</keyword>
<proteinExistence type="predicted"/>
<dbReference type="EMBL" id="WUXR01000020">
    <property type="protein sequence ID" value="MBM4568459.1"/>
    <property type="molecule type" value="Genomic_DNA"/>
</dbReference>
<gene>
    <name evidence="3" type="ORF">GS441_24515</name>
    <name evidence="4" type="ORF">GS882_13185</name>
    <name evidence="5" type="ORF">GS947_22735</name>
</gene>
<keyword evidence="2" id="KW-0812">Transmembrane</keyword>
<evidence type="ECO:0000256" key="1">
    <source>
        <dbReference type="SAM" id="MobiDB-lite"/>
    </source>
</evidence>
<dbReference type="RefSeq" id="WP_084846666.1">
    <property type="nucleotide sequence ID" value="NZ_CP095477.1"/>
</dbReference>
<dbReference type="Proteomes" id="UP000603463">
    <property type="component" value="Unassembled WGS sequence"/>
</dbReference>
<feature type="region of interest" description="Disordered" evidence="1">
    <location>
        <begin position="1"/>
        <end position="38"/>
    </location>
</feature>
<dbReference type="AlphaFoldDB" id="A0A9Q2S8S0"/>
<dbReference type="InterPro" id="IPR025101">
    <property type="entry name" value="DUF4012"/>
</dbReference>
<dbReference type="Pfam" id="PF13196">
    <property type="entry name" value="DUF4012"/>
    <property type="match status" value="1"/>
</dbReference>
<evidence type="ECO:0000313" key="4">
    <source>
        <dbReference type="EMBL" id="NKT79058.1"/>
    </source>
</evidence>
<reference evidence="3" key="1">
    <citation type="submission" date="2019-11" db="EMBL/GenBank/DDBJ databases">
        <title>Spread of Macrolides and rifampicin resistant Rhodococcus equi in clinical isolates in the USA.</title>
        <authorList>
            <person name="Alvarez-Narvaez S."/>
            <person name="Huber L."/>
            <person name="Cohen N.D."/>
            <person name="Slovis N."/>
            <person name="Greiter M."/>
            <person name="Giguere S."/>
            <person name="Hart K."/>
        </authorList>
    </citation>
    <scope>NUCLEOTIDE SEQUENCE</scope>
    <source>
        <strain evidence="3">Lh_17</strain>
    </source>
</reference>
<evidence type="ECO:0000313" key="5">
    <source>
        <dbReference type="EMBL" id="NKW44301.1"/>
    </source>
</evidence>
<feature type="transmembrane region" description="Helical" evidence="2">
    <location>
        <begin position="42"/>
        <end position="62"/>
    </location>
</feature>